<feature type="domain" description="BON" evidence="3">
    <location>
        <begin position="111"/>
        <end position="178"/>
    </location>
</feature>
<sequence length="179" mass="19919">MKRRLLFIACLSLALQACALTNPADTRTTTQQWYDQQIEMEIGGLVNKPPFREQVRANAIAVDGKVLLIGQAADQATSQQLESKVREFKRVKTVFNQLQIRPPAALSEVSQDSWLTTKVKTQLIGSKKLRDATIQVYTAGQEVYLLGYVTPEQGNVAAEIARNVSGVKKVVKVFEYPPQ</sequence>
<proteinExistence type="predicted"/>
<dbReference type="PROSITE" id="PS50914">
    <property type="entry name" value="BON"/>
    <property type="match status" value="2"/>
</dbReference>
<dbReference type="Pfam" id="PF04972">
    <property type="entry name" value="BON"/>
    <property type="match status" value="2"/>
</dbReference>
<dbReference type="STRING" id="320778.ABT57_19710"/>
<evidence type="ECO:0000259" key="3">
    <source>
        <dbReference type="PROSITE" id="PS50914"/>
    </source>
</evidence>
<evidence type="ECO:0000313" key="5">
    <source>
        <dbReference type="Proteomes" id="UP000035909"/>
    </source>
</evidence>
<name>A0A0J1JVN5_9GAMM</name>
<accession>A0A0J1JVN5</accession>
<dbReference type="AlphaFoldDB" id="A0A0J1JVN5"/>
<dbReference type="PANTHER" id="PTHR34606:SF4">
    <property type="entry name" value="OUTER MEMBRANE LIPOPROTEIN DOLP"/>
    <property type="match status" value="1"/>
</dbReference>
<dbReference type="PROSITE" id="PS51257">
    <property type="entry name" value="PROKAR_LIPOPROTEIN"/>
    <property type="match status" value="1"/>
</dbReference>
<keyword evidence="1 2" id="KW-0732">Signal</keyword>
<evidence type="ECO:0000256" key="1">
    <source>
        <dbReference type="ARBA" id="ARBA00022729"/>
    </source>
</evidence>
<dbReference type="PANTHER" id="PTHR34606">
    <property type="entry name" value="BON DOMAIN-CONTAINING PROTEIN"/>
    <property type="match status" value="1"/>
</dbReference>
<comment type="caution">
    <text evidence="4">The sequence shown here is derived from an EMBL/GenBank/DDBJ whole genome shotgun (WGS) entry which is preliminary data.</text>
</comment>
<dbReference type="InterPro" id="IPR007055">
    <property type="entry name" value="BON_dom"/>
</dbReference>
<protein>
    <submittedName>
        <fullName evidence="4">Hemolysin</fullName>
    </submittedName>
</protein>
<evidence type="ECO:0000256" key="2">
    <source>
        <dbReference type="SAM" id="SignalP"/>
    </source>
</evidence>
<evidence type="ECO:0000313" key="4">
    <source>
        <dbReference type="EMBL" id="KLV06362.1"/>
    </source>
</evidence>
<dbReference type="EMBL" id="LDOU01000022">
    <property type="protein sequence ID" value="KLV06362.1"/>
    <property type="molecule type" value="Genomic_DNA"/>
</dbReference>
<dbReference type="Gene3D" id="3.40.1520.20">
    <property type="match status" value="1"/>
</dbReference>
<feature type="domain" description="BON" evidence="3">
    <location>
        <begin position="34"/>
        <end position="102"/>
    </location>
</feature>
<dbReference type="InterPro" id="IPR051686">
    <property type="entry name" value="Lipoprotein_DolP"/>
</dbReference>
<reference evidence="4 5" key="1">
    <citation type="submission" date="2015-05" db="EMBL/GenBank/DDBJ databases">
        <title>Photobacterium galathea sp. nov.</title>
        <authorList>
            <person name="Machado H."/>
            <person name="Gram L."/>
        </authorList>
    </citation>
    <scope>NUCLEOTIDE SEQUENCE [LARGE SCALE GENOMIC DNA]</scope>
    <source>
        <strain evidence="4 5">DSM 22954</strain>
    </source>
</reference>
<dbReference type="PATRIC" id="fig|320778.3.peg.4250"/>
<organism evidence="4 5">
    <name type="scientific">Photobacterium ganghwense</name>
    <dbReference type="NCBI Taxonomy" id="320778"/>
    <lineage>
        <taxon>Bacteria</taxon>
        <taxon>Pseudomonadati</taxon>
        <taxon>Pseudomonadota</taxon>
        <taxon>Gammaproteobacteria</taxon>
        <taxon>Vibrionales</taxon>
        <taxon>Vibrionaceae</taxon>
        <taxon>Photobacterium</taxon>
    </lineage>
</organism>
<dbReference type="InterPro" id="IPR014004">
    <property type="entry name" value="Transpt-assoc_nodulatn_dom_bac"/>
</dbReference>
<dbReference type="SMART" id="SM00749">
    <property type="entry name" value="BON"/>
    <property type="match status" value="1"/>
</dbReference>
<dbReference type="RefSeq" id="WP_047886968.1">
    <property type="nucleotide sequence ID" value="NZ_CP071325.1"/>
</dbReference>
<feature type="signal peptide" evidence="2">
    <location>
        <begin position="1"/>
        <end position="19"/>
    </location>
</feature>
<dbReference type="OrthoDB" id="9783990at2"/>
<dbReference type="Proteomes" id="UP000035909">
    <property type="component" value="Unassembled WGS sequence"/>
</dbReference>
<gene>
    <name evidence="4" type="ORF">ABT57_19710</name>
</gene>
<keyword evidence="5" id="KW-1185">Reference proteome</keyword>
<feature type="chain" id="PRO_5005253799" evidence="2">
    <location>
        <begin position="20"/>
        <end position="179"/>
    </location>
</feature>